<sequence>MSLEDPFFVVKGEVQKAVNTSRGLYQRWYELLQETHVVSKEEFDWTTNELRNSLRSIEWDLEDLEETIDILNVYDWLEFDTFGAGAHRVFRFFFCLPLVVTVNLLPSIMLVCMYLVLKMINIPKTPSSLRCPKSKSLVLFKRLEA</sequence>
<comment type="similarity">
    <text evidence="1">Belongs to the syntaxin family.</text>
</comment>
<evidence type="ECO:0000256" key="1">
    <source>
        <dbReference type="ARBA" id="ARBA00009063"/>
    </source>
</evidence>
<keyword evidence="2" id="KW-0813">Transport</keyword>
<proteinExistence type="inferred from homology"/>
<keyword evidence="6" id="KW-0333">Golgi apparatus</keyword>
<dbReference type="GO" id="GO:0016020">
    <property type="term" value="C:membrane"/>
    <property type="evidence" value="ECO:0007669"/>
    <property type="project" value="InterPro"/>
</dbReference>
<keyword evidence="5 9" id="KW-1133">Transmembrane helix</keyword>
<protein>
    <recommendedName>
        <fullName evidence="10">Syntaxin 6/10/61 N-terminal domain-containing protein</fullName>
    </recommendedName>
</protein>
<evidence type="ECO:0000256" key="5">
    <source>
        <dbReference type="ARBA" id="ARBA00022989"/>
    </source>
</evidence>
<keyword evidence="3 9" id="KW-0812">Transmembrane</keyword>
<name>A0AAV7S955_PLEWA</name>
<evidence type="ECO:0000256" key="3">
    <source>
        <dbReference type="ARBA" id="ARBA00022692"/>
    </source>
</evidence>
<feature type="domain" description="Syntaxin 6/10/61 N-terminal" evidence="10">
    <location>
        <begin position="5"/>
        <end position="71"/>
    </location>
</feature>
<dbReference type="Pfam" id="PF09177">
    <property type="entry name" value="STX6_10_61_N"/>
    <property type="match status" value="1"/>
</dbReference>
<evidence type="ECO:0000256" key="8">
    <source>
        <dbReference type="ARBA" id="ARBA00037801"/>
    </source>
</evidence>
<dbReference type="Proteomes" id="UP001066276">
    <property type="component" value="Chromosome 4_2"/>
</dbReference>
<keyword evidence="12" id="KW-1185">Reference proteome</keyword>
<evidence type="ECO:0000256" key="9">
    <source>
        <dbReference type="SAM" id="Phobius"/>
    </source>
</evidence>
<evidence type="ECO:0000259" key="10">
    <source>
        <dbReference type="Pfam" id="PF09177"/>
    </source>
</evidence>
<comment type="caution">
    <text evidence="11">The sequence shown here is derived from an EMBL/GenBank/DDBJ whole genome shotgun (WGS) entry which is preliminary data.</text>
</comment>
<gene>
    <name evidence="11" type="ORF">NDU88_001508</name>
</gene>
<organism evidence="11 12">
    <name type="scientific">Pleurodeles waltl</name>
    <name type="common">Iberian ribbed newt</name>
    <dbReference type="NCBI Taxonomy" id="8319"/>
    <lineage>
        <taxon>Eukaryota</taxon>
        <taxon>Metazoa</taxon>
        <taxon>Chordata</taxon>
        <taxon>Craniata</taxon>
        <taxon>Vertebrata</taxon>
        <taxon>Euteleostomi</taxon>
        <taxon>Amphibia</taxon>
        <taxon>Batrachia</taxon>
        <taxon>Caudata</taxon>
        <taxon>Salamandroidea</taxon>
        <taxon>Salamandridae</taxon>
        <taxon>Pleurodelinae</taxon>
        <taxon>Pleurodeles</taxon>
    </lineage>
</organism>
<evidence type="ECO:0000313" key="12">
    <source>
        <dbReference type="Proteomes" id="UP001066276"/>
    </source>
</evidence>
<dbReference type="Gene3D" id="1.20.58.90">
    <property type="match status" value="1"/>
</dbReference>
<dbReference type="InterPro" id="IPR015260">
    <property type="entry name" value="Syntaxin-6/10/61_N"/>
</dbReference>
<dbReference type="SUPFAM" id="SSF47661">
    <property type="entry name" value="t-snare proteins"/>
    <property type="match status" value="1"/>
</dbReference>
<evidence type="ECO:0000256" key="2">
    <source>
        <dbReference type="ARBA" id="ARBA00022448"/>
    </source>
</evidence>
<dbReference type="EMBL" id="JANPWB010000008">
    <property type="protein sequence ID" value="KAJ1161019.1"/>
    <property type="molecule type" value="Genomic_DNA"/>
</dbReference>
<keyword evidence="7 9" id="KW-0472">Membrane</keyword>
<evidence type="ECO:0000256" key="6">
    <source>
        <dbReference type="ARBA" id="ARBA00023034"/>
    </source>
</evidence>
<reference evidence="11" key="1">
    <citation type="journal article" date="2022" name="bioRxiv">
        <title>Sequencing and chromosome-scale assembly of the giantPleurodeles waltlgenome.</title>
        <authorList>
            <person name="Brown T."/>
            <person name="Elewa A."/>
            <person name="Iarovenko S."/>
            <person name="Subramanian E."/>
            <person name="Araus A.J."/>
            <person name="Petzold A."/>
            <person name="Susuki M."/>
            <person name="Suzuki K.-i.T."/>
            <person name="Hayashi T."/>
            <person name="Toyoda A."/>
            <person name="Oliveira C."/>
            <person name="Osipova E."/>
            <person name="Leigh N.D."/>
            <person name="Simon A."/>
            <person name="Yun M.H."/>
        </authorList>
    </citation>
    <scope>NUCLEOTIDE SEQUENCE</scope>
    <source>
        <strain evidence="11">20211129_DDA</strain>
        <tissue evidence="11">Liver</tissue>
    </source>
</reference>
<dbReference type="InterPro" id="IPR010989">
    <property type="entry name" value="SNARE"/>
</dbReference>
<dbReference type="GO" id="GO:0048193">
    <property type="term" value="P:Golgi vesicle transport"/>
    <property type="evidence" value="ECO:0007669"/>
    <property type="project" value="InterPro"/>
</dbReference>
<dbReference type="GO" id="GO:0015031">
    <property type="term" value="P:protein transport"/>
    <property type="evidence" value="ECO:0007669"/>
    <property type="project" value="UniProtKB-KW"/>
</dbReference>
<comment type="subcellular location">
    <subcellularLocation>
        <location evidence="8">Golgi apparatus</location>
        <location evidence="8">trans-Golgi network membrane</location>
        <topology evidence="8">Single-pass type IV membrane protein</topology>
    </subcellularLocation>
</comment>
<feature type="transmembrane region" description="Helical" evidence="9">
    <location>
        <begin position="89"/>
        <end position="117"/>
    </location>
</feature>
<keyword evidence="4" id="KW-0653">Protein transport</keyword>
<evidence type="ECO:0000256" key="4">
    <source>
        <dbReference type="ARBA" id="ARBA00022927"/>
    </source>
</evidence>
<evidence type="ECO:0000256" key="7">
    <source>
        <dbReference type="ARBA" id="ARBA00023136"/>
    </source>
</evidence>
<dbReference type="AlphaFoldDB" id="A0AAV7S955"/>
<dbReference type="FunFam" id="1.20.58.90:FF:000004">
    <property type="entry name" value="Syntaxin 10"/>
    <property type="match status" value="1"/>
</dbReference>
<accession>A0AAV7S955</accession>
<dbReference type="GO" id="GO:0005794">
    <property type="term" value="C:Golgi apparatus"/>
    <property type="evidence" value="ECO:0007669"/>
    <property type="project" value="UniProtKB-SubCell"/>
</dbReference>
<evidence type="ECO:0000313" key="11">
    <source>
        <dbReference type="EMBL" id="KAJ1161019.1"/>
    </source>
</evidence>